<dbReference type="CDD" id="cd01949">
    <property type="entry name" value="GGDEF"/>
    <property type="match status" value="1"/>
</dbReference>
<organism evidence="3 4">
    <name type="scientific">Micromonospora maris</name>
    <dbReference type="NCBI Taxonomy" id="1003110"/>
    <lineage>
        <taxon>Bacteria</taxon>
        <taxon>Bacillati</taxon>
        <taxon>Actinomycetota</taxon>
        <taxon>Actinomycetes</taxon>
        <taxon>Micromonosporales</taxon>
        <taxon>Micromonosporaceae</taxon>
        <taxon>Micromonospora</taxon>
    </lineage>
</organism>
<sequence length="234" mass="24832">MFTTLAVIATTTVAIVSAAWARHMVAETRRLRAALTDAAWQLAHDPLTGLLNRAGLLAAHTTHTTLTTHPQPILAILIDLDGFKTINDTHGHDTGDDLLITIADRIEELTDLHGGVAARLSGDEYAALLPVCRHDVDRIAAAFVAVIAAPARLDIDGHLSTIAVTASIGVACVESTDSLGDVALHRADIAMYHAKHGGGNQHVIYTPGLRMPTRAARRGPRPRDLHSTDRGTGA</sequence>
<comment type="caution">
    <text evidence="3">The sequence shown here is derived from an EMBL/GenBank/DDBJ whole genome shotgun (WGS) entry which is preliminary data.</text>
</comment>
<dbReference type="PANTHER" id="PTHR44757">
    <property type="entry name" value="DIGUANYLATE CYCLASE DGCP"/>
    <property type="match status" value="1"/>
</dbReference>
<dbReference type="PANTHER" id="PTHR44757:SF2">
    <property type="entry name" value="BIOFILM ARCHITECTURE MAINTENANCE PROTEIN MBAA"/>
    <property type="match status" value="1"/>
</dbReference>
<dbReference type="InterPro" id="IPR029787">
    <property type="entry name" value="Nucleotide_cyclase"/>
</dbReference>
<dbReference type="AlphaFoldDB" id="A0A9X0LBA8"/>
<evidence type="ECO:0000259" key="2">
    <source>
        <dbReference type="PROSITE" id="PS50887"/>
    </source>
</evidence>
<reference evidence="3 4" key="1">
    <citation type="submission" date="2015-10" db="EMBL/GenBank/DDBJ databases">
        <authorList>
            <person name="Ju K.-S."/>
            <person name="Doroghazi J.R."/>
            <person name="Metcalf W.W."/>
        </authorList>
    </citation>
    <scope>NUCLEOTIDE SEQUENCE [LARGE SCALE GENOMIC DNA]</scope>
    <source>
        <strain evidence="3 4">NRRL B-24793</strain>
    </source>
</reference>
<gene>
    <name evidence="3" type="ORF">ADL17_11345</name>
</gene>
<feature type="region of interest" description="Disordered" evidence="1">
    <location>
        <begin position="212"/>
        <end position="234"/>
    </location>
</feature>
<dbReference type="SUPFAM" id="SSF55073">
    <property type="entry name" value="Nucleotide cyclase"/>
    <property type="match status" value="1"/>
</dbReference>
<dbReference type="InterPro" id="IPR043128">
    <property type="entry name" value="Rev_trsase/Diguanyl_cyclase"/>
</dbReference>
<protein>
    <recommendedName>
        <fullName evidence="2">GGDEF domain-containing protein</fullName>
    </recommendedName>
</protein>
<feature type="domain" description="GGDEF" evidence="2">
    <location>
        <begin position="71"/>
        <end position="207"/>
    </location>
</feature>
<dbReference type="SMART" id="SM00267">
    <property type="entry name" value="GGDEF"/>
    <property type="match status" value="1"/>
</dbReference>
<keyword evidence="4" id="KW-1185">Reference proteome</keyword>
<dbReference type="Gene3D" id="3.30.70.270">
    <property type="match status" value="1"/>
</dbReference>
<dbReference type="Proteomes" id="UP000053246">
    <property type="component" value="Unassembled WGS sequence"/>
</dbReference>
<evidence type="ECO:0000313" key="3">
    <source>
        <dbReference type="EMBL" id="KUJ43855.1"/>
    </source>
</evidence>
<dbReference type="EMBL" id="LMWI01000002">
    <property type="protein sequence ID" value="KUJ43855.1"/>
    <property type="molecule type" value="Genomic_DNA"/>
</dbReference>
<dbReference type="InterPro" id="IPR052155">
    <property type="entry name" value="Biofilm_reg_signaling"/>
</dbReference>
<feature type="compositionally biased region" description="Basic and acidic residues" evidence="1">
    <location>
        <begin position="221"/>
        <end position="234"/>
    </location>
</feature>
<proteinExistence type="predicted"/>
<accession>A0A9X0LBA8</accession>
<dbReference type="PROSITE" id="PS50887">
    <property type="entry name" value="GGDEF"/>
    <property type="match status" value="1"/>
</dbReference>
<name>A0A9X0LBA8_9ACTN</name>
<dbReference type="InterPro" id="IPR000160">
    <property type="entry name" value="GGDEF_dom"/>
</dbReference>
<evidence type="ECO:0000256" key="1">
    <source>
        <dbReference type="SAM" id="MobiDB-lite"/>
    </source>
</evidence>
<dbReference type="RefSeq" id="WP_013732975.1">
    <property type="nucleotide sequence ID" value="NZ_LMWI01000002.1"/>
</dbReference>
<dbReference type="OMA" id="HCADIAM"/>
<dbReference type="Pfam" id="PF00990">
    <property type="entry name" value="GGDEF"/>
    <property type="match status" value="1"/>
</dbReference>
<dbReference type="NCBIfam" id="TIGR00254">
    <property type="entry name" value="GGDEF"/>
    <property type="match status" value="1"/>
</dbReference>
<evidence type="ECO:0000313" key="4">
    <source>
        <dbReference type="Proteomes" id="UP000053246"/>
    </source>
</evidence>